<evidence type="ECO:0000313" key="2">
    <source>
        <dbReference type="EMBL" id="XBH14603.1"/>
    </source>
</evidence>
<proteinExistence type="predicted"/>
<organism evidence="2">
    <name type="scientific">Edaphobacter paludis</name>
    <dbReference type="NCBI Taxonomy" id="3035702"/>
    <lineage>
        <taxon>Bacteria</taxon>
        <taxon>Pseudomonadati</taxon>
        <taxon>Acidobacteriota</taxon>
        <taxon>Terriglobia</taxon>
        <taxon>Terriglobales</taxon>
        <taxon>Acidobacteriaceae</taxon>
        <taxon>Edaphobacter</taxon>
    </lineage>
</organism>
<accession>A0AAU7D2Q0</accession>
<protein>
    <submittedName>
        <fullName evidence="2">Uncharacterized protein</fullName>
    </submittedName>
</protein>
<gene>
    <name evidence="1" type="ORF">P4G45_05450</name>
    <name evidence="2" type="ORF">P8936_05420</name>
</gene>
<reference evidence="2" key="1">
    <citation type="submission" date="2023-03" db="EMBL/GenBank/DDBJ databases">
        <title>Edaphobacter sp.</title>
        <authorList>
            <person name="Huber K.J."/>
            <person name="Papendorf J."/>
            <person name="Pilke C."/>
            <person name="Bunk B."/>
            <person name="Sproeer C."/>
            <person name="Pester M."/>
        </authorList>
    </citation>
    <scope>NUCLEOTIDE SEQUENCE</scope>
    <source>
        <strain evidence="1">DSM 109919</strain>
        <strain evidence="2">DSM 109920</strain>
    </source>
</reference>
<dbReference type="RefSeq" id="WP_348268663.1">
    <property type="nucleotide sequence ID" value="NZ_CP121194.1"/>
</dbReference>
<dbReference type="EMBL" id="CP121195">
    <property type="protein sequence ID" value="XBH14603.1"/>
    <property type="molecule type" value="Genomic_DNA"/>
</dbReference>
<dbReference type="AlphaFoldDB" id="A0AAU7DA26"/>
<evidence type="ECO:0000313" key="1">
    <source>
        <dbReference type="EMBL" id="XBH11176.1"/>
    </source>
</evidence>
<accession>A0AAU7DA26</accession>
<dbReference type="EMBL" id="CP121194">
    <property type="protein sequence ID" value="XBH11176.1"/>
    <property type="molecule type" value="Genomic_DNA"/>
</dbReference>
<name>A0AAU7DA26_9BACT</name>
<sequence length="98" mass="11078">MARKRGSSVPPHVQIAINIFEIADLCRRENNALRSILRKQGLSDAAIRSRVQRLLQKPEADETGAQLLKLVCEESLKRYQDIDLAGWLSKAEIKGRPQ</sequence>
<dbReference type="KEGG" id="epl:P4G45_05450"/>